<dbReference type="GO" id="GO:0016020">
    <property type="term" value="C:membrane"/>
    <property type="evidence" value="ECO:0007669"/>
    <property type="project" value="UniProtKB-SubCell"/>
</dbReference>
<keyword evidence="7" id="KW-1185">Reference proteome</keyword>
<dbReference type="Proteomes" id="UP000492821">
    <property type="component" value="Unassembled WGS sequence"/>
</dbReference>
<evidence type="ECO:0000256" key="5">
    <source>
        <dbReference type="RuleBase" id="RU003718"/>
    </source>
</evidence>
<evidence type="ECO:0000256" key="4">
    <source>
        <dbReference type="ARBA" id="ARBA00047475"/>
    </source>
</evidence>
<evidence type="ECO:0000313" key="7">
    <source>
        <dbReference type="Proteomes" id="UP000492821"/>
    </source>
</evidence>
<evidence type="ECO:0000256" key="2">
    <source>
        <dbReference type="ARBA" id="ARBA00022676"/>
    </source>
</evidence>
<comment type="catalytic activity">
    <reaction evidence="4 6">
        <text>glucuronate acceptor + UDP-alpha-D-glucuronate = acceptor beta-D-glucuronoside + UDP + H(+)</text>
        <dbReference type="Rhea" id="RHEA:21032"/>
        <dbReference type="ChEBI" id="CHEBI:15378"/>
        <dbReference type="ChEBI" id="CHEBI:58052"/>
        <dbReference type="ChEBI" id="CHEBI:58223"/>
        <dbReference type="ChEBI" id="CHEBI:132367"/>
        <dbReference type="ChEBI" id="CHEBI:132368"/>
        <dbReference type="EC" id="2.4.1.17"/>
    </reaction>
</comment>
<sequence>MDADIDLVIVDEIFTMHGMLIADKLYKEKGIPYAIFGTSHLIPDWHAFTLALGHNPVLNPLHGSYIPTNTGEFFDPSSFTHRLRNVIDSGREVSRQEYVFRNHRSPTNFEHETFCVHNFMKKASLYFRESLDRHRVVPVSADWRPAGAHCSKRTPPVLTGELKEFVEDPNSNGTIYIAFGTIIDFGTCPESIFNAFFETLNELPDYRIVMAMRTMKNRTLPHLKNHVKIVPWAPQPSILTHNKTRLFLTHGGLKSVKEALCTETPVLVMPIFAEQGVSATLALKYGFGRALNKLMFSKNDFLRELREFVDSAKPEVPGKYKSPQNVATRSNCA</sequence>
<keyword evidence="3 5" id="KW-0808">Transferase</keyword>
<evidence type="ECO:0000256" key="1">
    <source>
        <dbReference type="ARBA" id="ARBA00009995"/>
    </source>
</evidence>
<protein>
    <recommendedName>
        <fullName evidence="6">UDP-glucuronosyltransferase</fullName>
        <ecNumber evidence="6">2.4.1.17</ecNumber>
    </recommendedName>
</protein>
<evidence type="ECO:0000256" key="3">
    <source>
        <dbReference type="ARBA" id="ARBA00022679"/>
    </source>
</evidence>
<dbReference type="PANTHER" id="PTHR48043">
    <property type="entry name" value="EG:EG0003.4 PROTEIN-RELATED"/>
    <property type="match status" value="1"/>
</dbReference>
<dbReference type="CDD" id="cd03784">
    <property type="entry name" value="GT1_Gtf-like"/>
    <property type="match status" value="1"/>
</dbReference>
<dbReference type="SUPFAM" id="SSF53756">
    <property type="entry name" value="UDP-Glycosyltransferase/glycogen phosphorylase"/>
    <property type="match status" value="1"/>
</dbReference>
<comment type="subcellular location">
    <subcellularLocation>
        <location evidence="6">Membrane</location>
        <topology evidence="6">Single-pass membrane protein</topology>
    </subcellularLocation>
</comment>
<dbReference type="PANTHER" id="PTHR48043:SF62">
    <property type="entry name" value="GLUCURONOSYLTRANSFERASE"/>
    <property type="match status" value="1"/>
</dbReference>
<dbReference type="InterPro" id="IPR035595">
    <property type="entry name" value="UDP_glycos_trans_CS"/>
</dbReference>
<proteinExistence type="inferred from homology"/>
<name>A0A7E4VU06_PANRE</name>
<organism evidence="7 8">
    <name type="scientific">Panagrellus redivivus</name>
    <name type="common">Microworm</name>
    <dbReference type="NCBI Taxonomy" id="6233"/>
    <lineage>
        <taxon>Eukaryota</taxon>
        <taxon>Metazoa</taxon>
        <taxon>Ecdysozoa</taxon>
        <taxon>Nematoda</taxon>
        <taxon>Chromadorea</taxon>
        <taxon>Rhabditida</taxon>
        <taxon>Tylenchina</taxon>
        <taxon>Panagrolaimomorpha</taxon>
        <taxon>Panagrolaimoidea</taxon>
        <taxon>Panagrolaimidae</taxon>
        <taxon>Panagrellus</taxon>
    </lineage>
</organism>
<dbReference type="InterPro" id="IPR050271">
    <property type="entry name" value="UDP-glycosyltransferase"/>
</dbReference>
<evidence type="ECO:0000256" key="6">
    <source>
        <dbReference type="RuleBase" id="RU362059"/>
    </source>
</evidence>
<comment type="similarity">
    <text evidence="1 5">Belongs to the UDP-glycosyltransferase family.</text>
</comment>
<dbReference type="Gene3D" id="3.40.50.2000">
    <property type="entry name" value="Glycogen Phosphorylase B"/>
    <property type="match status" value="1"/>
</dbReference>
<dbReference type="Pfam" id="PF00201">
    <property type="entry name" value="UDPGT"/>
    <property type="match status" value="1"/>
</dbReference>
<accession>A0A7E4VU06</accession>
<reference evidence="7" key="1">
    <citation type="journal article" date="2013" name="Genetics">
        <title>The draft genome and transcriptome of Panagrellus redivivus are shaped by the harsh demands of a free-living lifestyle.</title>
        <authorList>
            <person name="Srinivasan J."/>
            <person name="Dillman A.R."/>
            <person name="Macchietto M.G."/>
            <person name="Heikkinen L."/>
            <person name="Lakso M."/>
            <person name="Fracchia K.M."/>
            <person name="Antoshechkin I."/>
            <person name="Mortazavi A."/>
            <person name="Wong G."/>
            <person name="Sternberg P.W."/>
        </authorList>
    </citation>
    <scope>NUCLEOTIDE SEQUENCE [LARGE SCALE GENOMIC DNA]</scope>
    <source>
        <strain evidence="7">MT8872</strain>
    </source>
</reference>
<dbReference type="InterPro" id="IPR002213">
    <property type="entry name" value="UDP_glucos_trans"/>
</dbReference>
<keyword evidence="2 5" id="KW-0328">Glycosyltransferase</keyword>
<dbReference type="WBParaSite" id="Pan_g2776.t1">
    <property type="protein sequence ID" value="Pan_g2776.t1"/>
    <property type="gene ID" value="Pan_g2776"/>
</dbReference>
<reference evidence="8" key="2">
    <citation type="submission" date="2020-10" db="UniProtKB">
        <authorList>
            <consortium name="WormBaseParasite"/>
        </authorList>
    </citation>
    <scope>IDENTIFICATION</scope>
</reference>
<dbReference type="EC" id="2.4.1.17" evidence="6"/>
<evidence type="ECO:0000313" key="8">
    <source>
        <dbReference type="WBParaSite" id="Pan_g2776.t1"/>
    </source>
</evidence>
<dbReference type="GO" id="GO:0015020">
    <property type="term" value="F:glucuronosyltransferase activity"/>
    <property type="evidence" value="ECO:0007669"/>
    <property type="project" value="UniProtKB-EC"/>
</dbReference>
<dbReference type="AlphaFoldDB" id="A0A7E4VU06"/>
<dbReference type="PROSITE" id="PS00375">
    <property type="entry name" value="UDPGT"/>
    <property type="match status" value="1"/>
</dbReference>